<dbReference type="InterPro" id="IPR043504">
    <property type="entry name" value="Peptidase_S1_PA_chymotrypsin"/>
</dbReference>
<feature type="domain" description="Peptidase S1" evidence="3">
    <location>
        <begin position="62"/>
        <end position="289"/>
    </location>
</feature>
<dbReference type="Pfam" id="PF00089">
    <property type="entry name" value="Trypsin"/>
    <property type="match status" value="1"/>
</dbReference>
<evidence type="ECO:0000313" key="5">
    <source>
        <dbReference type="Proteomes" id="UP000039046"/>
    </source>
</evidence>
<reference evidence="4 5" key="1">
    <citation type="journal article" date="2015" name="Genome Announc.">
        <title>Draft Genome Sequence and Gene Annotation of the Entomopathogenic Fungus Verticillium hemipterigenum.</title>
        <authorList>
            <person name="Horn F."/>
            <person name="Habel A."/>
            <person name="Scharf D.H."/>
            <person name="Dworschak J."/>
            <person name="Brakhage A.A."/>
            <person name="Guthke R."/>
            <person name="Hertweck C."/>
            <person name="Linde J."/>
        </authorList>
    </citation>
    <scope>NUCLEOTIDE SEQUENCE [LARGE SCALE GENOMIC DNA]</scope>
</reference>
<dbReference type="Proteomes" id="UP000039046">
    <property type="component" value="Unassembled WGS sequence"/>
</dbReference>
<sequence length="292" mass="31909">MEFSSQYIIINSIITRCLIRFVLAQFLSLGLCAPHDSVFAINPTDEADPYFDSANSTFTASFRGGKAVSVKDYPFIIAGLREGGPRPKGQACTGSVIAPRKILIAAHCTEPSGHKTFVYGHDDLNKGELKKIEVVSYKMHPKYRVGEFLKGWDVGIVTTAEDIPVPGGQYAKFATSADKGIAKPGKKAFALGDGRKTPDDNSNGELHRGELPIEAPAIRLGRGSNCFPSPWYAAVLLMVNLAKFYRGIRVVLLLLTESSLALGQSTFDWYSIYGRLDGEAGDWIAEEVRKDK</sequence>
<dbReference type="GO" id="GO:0006508">
    <property type="term" value="P:proteolysis"/>
    <property type="evidence" value="ECO:0007669"/>
    <property type="project" value="InterPro"/>
</dbReference>
<dbReference type="OrthoDB" id="4915747at2759"/>
<name>A0A0A1THL2_9HYPO</name>
<dbReference type="GO" id="GO:0004252">
    <property type="term" value="F:serine-type endopeptidase activity"/>
    <property type="evidence" value="ECO:0007669"/>
    <property type="project" value="InterPro"/>
</dbReference>
<dbReference type="InterPro" id="IPR009003">
    <property type="entry name" value="Peptidase_S1_PA"/>
</dbReference>
<keyword evidence="1" id="KW-1015">Disulfide bond</keyword>
<organism evidence="4 5">
    <name type="scientific">[Torrubiella] hemipterigena</name>
    <dbReference type="NCBI Taxonomy" id="1531966"/>
    <lineage>
        <taxon>Eukaryota</taxon>
        <taxon>Fungi</taxon>
        <taxon>Dikarya</taxon>
        <taxon>Ascomycota</taxon>
        <taxon>Pezizomycotina</taxon>
        <taxon>Sordariomycetes</taxon>
        <taxon>Hypocreomycetidae</taxon>
        <taxon>Hypocreales</taxon>
        <taxon>Clavicipitaceae</taxon>
        <taxon>Clavicipitaceae incertae sedis</taxon>
        <taxon>'Torrubiella' clade</taxon>
    </lineage>
</organism>
<dbReference type="SUPFAM" id="SSF50494">
    <property type="entry name" value="Trypsin-like serine proteases"/>
    <property type="match status" value="1"/>
</dbReference>
<dbReference type="InterPro" id="IPR001254">
    <property type="entry name" value="Trypsin_dom"/>
</dbReference>
<dbReference type="SMART" id="SM00020">
    <property type="entry name" value="Tryp_SPc"/>
    <property type="match status" value="1"/>
</dbReference>
<feature type="chain" id="PRO_5001990025" description="Peptidase S1 domain-containing protein" evidence="2">
    <location>
        <begin position="25"/>
        <end position="292"/>
    </location>
</feature>
<proteinExistence type="predicted"/>
<protein>
    <recommendedName>
        <fullName evidence="3">Peptidase S1 domain-containing protein</fullName>
    </recommendedName>
</protein>
<evidence type="ECO:0000259" key="3">
    <source>
        <dbReference type="PROSITE" id="PS50240"/>
    </source>
</evidence>
<keyword evidence="2" id="KW-0732">Signal</keyword>
<dbReference type="EMBL" id="CDHN01000003">
    <property type="protein sequence ID" value="CEJ90010.1"/>
    <property type="molecule type" value="Genomic_DNA"/>
</dbReference>
<dbReference type="AlphaFoldDB" id="A0A0A1THL2"/>
<dbReference type="PROSITE" id="PS50240">
    <property type="entry name" value="TRYPSIN_DOM"/>
    <property type="match status" value="1"/>
</dbReference>
<evidence type="ECO:0000313" key="4">
    <source>
        <dbReference type="EMBL" id="CEJ90010.1"/>
    </source>
</evidence>
<gene>
    <name evidence="4" type="ORF">VHEMI05822</name>
</gene>
<accession>A0A0A1THL2</accession>
<dbReference type="InterPro" id="IPR050430">
    <property type="entry name" value="Peptidase_S1"/>
</dbReference>
<evidence type="ECO:0000256" key="1">
    <source>
        <dbReference type="ARBA" id="ARBA00023157"/>
    </source>
</evidence>
<evidence type="ECO:0000256" key="2">
    <source>
        <dbReference type="SAM" id="SignalP"/>
    </source>
</evidence>
<keyword evidence="5" id="KW-1185">Reference proteome</keyword>
<dbReference type="PANTHER" id="PTHR24276">
    <property type="entry name" value="POLYSERASE-RELATED"/>
    <property type="match status" value="1"/>
</dbReference>
<feature type="signal peptide" evidence="2">
    <location>
        <begin position="1"/>
        <end position="24"/>
    </location>
</feature>
<dbReference type="PANTHER" id="PTHR24276:SF98">
    <property type="entry name" value="FI18310P1-RELATED"/>
    <property type="match status" value="1"/>
</dbReference>
<dbReference type="Gene3D" id="2.40.10.10">
    <property type="entry name" value="Trypsin-like serine proteases"/>
    <property type="match status" value="2"/>
</dbReference>
<dbReference type="HOGENOM" id="CLU_903684_0_0_1"/>